<keyword evidence="5" id="KW-1185">Reference proteome</keyword>
<dbReference type="Pfam" id="PF00027">
    <property type="entry name" value="cNMP_binding"/>
    <property type="match status" value="1"/>
</dbReference>
<dbReference type="Proteomes" id="UP001278738">
    <property type="component" value="Unassembled WGS sequence"/>
</dbReference>
<evidence type="ECO:0000313" key="3">
    <source>
        <dbReference type="EMBL" id="MDX6185110.1"/>
    </source>
</evidence>
<evidence type="ECO:0000313" key="4">
    <source>
        <dbReference type="Proteomes" id="UP001270053"/>
    </source>
</evidence>
<name>A0AAJ2W0H2_9FLAO</name>
<dbReference type="AlphaFoldDB" id="A0AAJ2W0H2"/>
<dbReference type="InterPro" id="IPR018490">
    <property type="entry name" value="cNMP-bd_dom_sf"/>
</dbReference>
<dbReference type="EMBL" id="JAWXVH010000002">
    <property type="protein sequence ID" value="MDX6185110.1"/>
    <property type="molecule type" value="Genomic_DNA"/>
</dbReference>
<feature type="domain" description="Cyclic nucleotide-binding" evidence="1">
    <location>
        <begin position="10"/>
        <end position="114"/>
    </location>
</feature>
<dbReference type="SUPFAM" id="SSF51206">
    <property type="entry name" value="cAMP-binding domain-like"/>
    <property type="match status" value="1"/>
</dbReference>
<dbReference type="PROSITE" id="PS50042">
    <property type="entry name" value="CNMP_BINDING_3"/>
    <property type="match status" value="1"/>
</dbReference>
<sequence>MKEFIDYVLQFGNLNQQQIDLISKKATELELRKDDYYLEAGKVSRQFGFIVEGIARVSYYNNKSEEITKYFIDENNIVVDLESFDNEIPSIAYVQAMTNCKIVVFSKRDWQELLNTIVGWDAIVRKIISKALLQKVERISSIVAQDATTSYLTFLEKYPNLANRIPLSYLASYLGITQSSLSRIRKNIR</sequence>
<reference evidence="3 5" key="1">
    <citation type="submission" date="2023-11" db="EMBL/GenBank/DDBJ databases">
        <title>Unpublished Manusciprt.</title>
        <authorList>
            <person name="Saticioglu I.B."/>
            <person name="Ay H."/>
            <person name="Ajmi N."/>
            <person name="Altun S."/>
            <person name="Duman M."/>
        </authorList>
    </citation>
    <scope>NUCLEOTIDE SEQUENCE</scope>
    <source>
        <strain evidence="2 5">Fl-33</strain>
        <strain evidence="3">Fl-77</strain>
    </source>
</reference>
<organism evidence="3 4">
    <name type="scientific">Flavobacterium flavipigmentatum</name>
    <dbReference type="NCBI Taxonomy" id="2893884"/>
    <lineage>
        <taxon>Bacteria</taxon>
        <taxon>Pseudomonadati</taxon>
        <taxon>Bacteroidota</taxon>
        <taxon>Flavobacteriia</taxon>
        <taxon>Flavobacteriales</taxon>
        <taxon>Flavobacteriaceae</taxon>
        <taxon>Flavobacterium</taxon>
    </lineage>
</organism>
<protein>
    <submittedName>
        <fullName evidence="3">Crp/Fnr family transcriptional regulator</fullName>
    </submittedName>
</protein>
<comment type="caution">
    <text evidence="3">The sequence shown here is derived from an EMBL/GenBank/DDBJ whole genome shotgun (WGS) entry which is preliminary data.</text>
</comment>
<evidence type="ECO:0000313" key="5">
    <source>
        <dbReference type="Proteomes" id="UP001278738"/>
    </source>
</evidence>
<dbReference type="Gene3D" id="2.60.120.10">
    <property type="entry name" value="Jelly Rolls"/>
    <property type="match status" value="1"/>
</dbReference>
<dbReference type="RefSeq" id="WP_229973462.1">
    <property type="nucleotide sequence ID" value="NZ_CP087133.1"/>
</dbReference>
<dbReference type="InterPro" id="IPR014710">
    <property type="entry name" value="RmlC-like_jellyroll"/>
</dbReference>
<dbReference type="EMBL" id="JAWXVG010000002">
    <property type="protein sequence ID" value="MDX6181856.1"/>
    <property type="molecule type" value="Genomic_DNA"/>
</dbReference>
<accession>A0AAJ2W0H2</accession>
<dbReference type="CDD" id="cd00038">
    <property type="entry name" value="CAP_ED"/>
    <property type="match status" value="1"/>
</dbReference>
<evidence type="ECO:0000259" key="1">
    <source>
        <dbReference type="PROSITE" id="PS50042"/>
    </source>
</evidence>
<dbReference type="Proteomes" id="UP001270053">
    <property type="component" value="Unassembled WGS sequence"/>
</dbReference>
<dbReference type="InterPro" id="IPR000595">
    <property type="entry name" value="cNMP-bd_dom"/>
</dbReference>
<gene>
    <name evidence="2" type="ORF">SGQ18_06785</name>
    <name evidence="3" type="ORF">SGQ44_05050</name>
</gene>
<evidence type="ECO:0000313" key="2">
    <source>
        <dbReference type="EMBL" id="MDX6181856.1"/>
    </source>
</evidence>
<proteinExistence type="predicted"/>